<organism evidence="3 4">
    <name type="scientific">Limnospira platensis NIES-46</name>
    <dbReference type="NCBI Taxonomy" id="1236695"/>
    <lineage>
        <taxon>Bacteria</taxon>
        <taxon>Bacillati</taxon>
        <taxon>Cyanobacteriota</taxon>
        <taxon>Cyanophyceae</taxon>
        <taxon>Oscillatoriophycideae</taxon>
        <taxon>Oscillatoriales</taxon>
        <taxon>Sirenicapillariaceae</taxon>
        <taxon>Limnospira</taxon>
    </lineage>
</organism>
<dbReference type="Pfam" id="PF01476">
    <property type="entry name" value="LysM"/>
    <property type="match status" value="1"/>
</dbReference>
<feature type="transmembrane region" description="Helical" evidence="1">
    <location>
        <begin position="58"/>
        <end position="77"/>
    </location>
</feature>
<keyword evidence="1" id="KW-0472">Membrane</keyword>
<dbReference type="PROSITE" id="PS51782">
    <property type="entry name" value="LYSM"/>
    <property type="match status" value="1"/>
</dbReference>
<proteinExistence type="predicted"/>
<keyword evidence="4" id="KW-1185">Reference proteome</keyword>
<dbReference type="CDD" id="cd00118">
    <property type="entry name" value="LysM"/>
    <property type="match status" value="1"/>
</dbReference>
<dbReference type="Gene3D" id="3.10.350.10">
    <property type="entry name" value="LysM domain"/>
    <property type="match status" value="1"/>
</dbReference>
<dbReference type="InterPro" id="IPR036779">
    <property type="entry name" value="LysM_dom_sf"/>
</dbReference>
<evidence type="ECO:0000256" key="1">
    <source>
        <dbReference type="SAM" id="Phobius"/>
    </source>
</evidence>
<comment type="caution">
    <text evidence="3">The sequence shown here is derived from an EMBL/GenBank/DDBJ whole genome shotgun (WGS) entry which is preliminary data.</text>
</comment>
<protein>
    <recommendedName>
        <fullName evidence="2">LysM domain-containing protein</fullName>
    </recommendedName>
</protein>
<dbReference type="GeneID" id="301682549"/>
<dbReference type="SMART" id="SM00257">
    <property type="entry name" value="LysM"/>
    <property type="match status" value="1"/>
</dbReference>
<sequence length="178" mass="19813">MTIKLTCPVCDRPEIEGNICPNCETDLTLIRQLQELPQVAVEAAVIAAPKSPQNIRQLLLLMGVMILLLGIALGGFISRQLPVETASIATTELVETAGFMPWLNKQKIDKNSRESSSCGGFYYSVQRGDSLSRIARKFYGEGSRWPELIEMNPNLKGRENKIEVGEVIFIQNLPEYCL</sequence>
<dbReference type="EMBL" id="BIMW01000076">
    <property type="protein sequence ID" value="GCE93640.1"/>
    <property type="molecule type" value="Genomic_DNA"/>
</dbReference>
<dbReference type="Proteomes" id="UP000326169">
    <property type="component" value="Unassembled WGS sequence"/>
</dbReference>
<dbReference type="SUPFAM" id="SSF54106">
    <property type="entry name" value="LysM domain"/>
    <property type="match status" value="1"/>
</dbReference>
<feature type="domain" description="LysM" evidence="2">
    <location>
        <begin position="121"/>
        <end position="170"/>
    </location>
</feature>
<reference evidence="3 4" key="1">
    <citation type="journal article" date="2019" name="J Genomics">
        <title>The Draft Genome of a Hydrogen-producing Cyanobacterium, Arthrospira platensis NIES-46.</title>
        <authorList>
            <person name="Suzuki S."/>
            <person name="Yamaguchi H."/>
            <person name="Kawachi M."/>
        </authorList>
    </citation>
    <scope>NUCLEOTIDE SEQUENCE [LARGE SCALE GENOMIC DNA]</scope>
    <source>
        <strain evidence="3 4">NIES-46</strain>
    </source>
</reference>
<keyword evidence="1" id="KW-0812">Transmembrane</keyword>
<keyword evidence="1" id="KW-1133">Transmembrane helix</keyword>
<accession>A0A5M3T6W8</accession>
<name>A0A5M3T6W8_LIMPL</name>
<evidence type="ECO:0000313" key="3">
    <source>
        <dbReference type="EMBL" id="GCE93640.1"/>
    </source>
</evidence>
<dbReference type="InterPro" id="IPR018392">
    <property type="entry name" value="LysM"/>
</dbReference>
<gene>
    <name evidence="3" type="ORF">NIES46_16920</name>
</gene>
<evidence type="ECO:0000313" key="4">
    <source>
        <dbReference type="Proteomes" id="UP000326169"/>
    </source>
</evidence>
<dbReference type="RefSeq" id="WP_006620222.1">
    <property type="nucleotide sequence ID" value="NZ_BIMW01000076.1"/>
</dbReference>
<evidence type="ECO:0000259" key="2">
    <source>
        <dbReference type="PROSITE" id="PS51782"/>
    </source>
</evidence>